<dbReference type="OrthoDB" id="10248475at2759"/>
<evidence type="ECO:0000256" key="8">
    <source>
        <dbReference type="SAM" id="MobiDB-lite"/>
    </source>
</evidence>
<dbReference type="Gene3D" id="3.40.1050.10">
    <property type="entry name" value="Carbonic anhydrase"/>
    <property type="match status" value="1"/>
</dbReference>
<dbReference type="EMBL" id="CM035406">
    <property type="protein sequence ID" value="KAH7446002.1"/>
    <property type="molecule type" value="Genomic_DNA"/>
</dbReference>
<dbReference type="InterPro" id="IPR015892">
    <property type="entry name" value="Carbonic_anhydrase_CS"/>
</dbReference>
<comment type="caution">
    <text evidence="9">The sequence shown here is derived from an EMBL/GenBank/DDBJ whole genome shotgun (WGS) entry which is preliminary data.</text>
</comment>
<feature type="binding site" evidence="7">
    <location>
        <position position="258"/>
    </location>
    <ligand>
        <name>Zn(2+)</name>
        <dbReference type="ChEBI" id="CHEBI:29105"/>
    </ligand>
</feature>
<evidence type="ECO:0000313" key="9">
    <source>
        <dbReference type="EMBL" id="KAH7446002.1"/>
    </source>
</evidence>
<comment type="function">
    <text evidence="1">Reversible hydration of carbon dioxide.</text>
</comment>
<dbReference type="GO" id="GO:0008270">
    <property type="term" value="F:zinc ion binding"/>
    <property type="evidence" value="ECO:0007669"/>
    <property type="project" value="InterPro"/>
</dbReference>
<comment type="cofactor">
    <cofactor evidence="7">
        <name>Zn(2+)</name>
        <dbReference type="ChEBI" id="CHEBI:29105"/>
    </cofactor>
    <text evidence="7">Binds 1 zinc ion per subunit.</text>
</comment>
<dbReference type="FunFam" id="3.40.1050.10:FF:000003">
    <property type="entry name" value="Carbonic anhydrase"/>
    <property type="match status" value="1"/>
</dbReference>
<dbReference type="InterPro" id="IPR001765">
    <property type="entry name" value="Carbonic_anhydrase"/>
</dbReference>
<gene>
    <name evidence="9" type="ORF">KP509_01G032300</name>
</gene>
<evidence type="ECO:0000256" key="1">
    <source>
        <dbReference type="ARBA" id="ARBA00002904"/>
    </source>
</evidence>
<dbReference type="InterPro" id="IPR036874">
    <property type="entry name" value="Carbonic_anhydrase_sf"/>
</dbReference>
<dbReference type="AlphaFoldDB" id="A0A8T2VF87"/>
<dbReference type="SMART" id="SM00947">
    <property type="entry name" value="Pro_CA"/>
    <property type="match status" value="1"/>
</dbReference>
<feature type="binding site" evidence="7">
    <location>
        <position position="197"/>
    </location>
    <ligand>
        <name>Zn(2+)</name>
        <dbReference type="ChEBI" id="CHEBI:29105"/>
    </ligand>
</feature>
<sequence length="370" mass="40610">MPIFNHPPRLPRQHSQRGGRLRTTAQRLADFLLPPPFHSKKARLPPALRFKTDSAPSESAPRRGRIPATSALMNSFSLSCGTLPSSSSSASCGSSHTVRIPVSATSQPSKGGKEMAVDNTSFQKKTLDRINPLFTTTTQSCTPFASPISAVTTELQSSPLEKLRNGYLKFKENYMKDQTLVKTLAEGQQPPYMIIACCDSRVDPCTVLNLGPGEAFVLRNIGNMVPPYSSEKACSSAASAMEFAVLFLKVKHLVVIGHSQCGAVRALMGMEDDGSNAFSEFIEDWVLISKGASKKVKDMHRSSPFEEQCTSCEKEVINTSLLNCLSYPFVRQRMASGELTLHGGYYDFINNQFESWDVDLSCTSSLDKFQ</sequence>
<keyword evidence="10" id="KW-1185">Reference proteome</keyword>
<feature type="binding site" evidence="7">
    <location>
        <position position="261"/>
    </location>
    <ligand>
        <name>Zn(2+)</name>
        <dbReference type="ChEBI" id="CHEBI:29105"/>
    </ligand>
</feature>
<dbReference type="PANTHER" id="PTHR11002:SF56">
    <property type="entry name" value="BETA CARBONIC ANHYDRASE 2, CHLOROPLASTIC"/>
    <property type="match status" value="1"/>
</dbReference>
<keyword evidence="7" id="KW-0479">Metal-binding</keyword>
<dbReference type="Pfam" id="PF00484">
    <property type="entry name" value="Pro_CA"/>
    <property type="match status" value="1"/>
</dbReference>
<evidence type="ECO:0000256" key="2">
    <source>
        <dbReference type="ARBA" id="ARBA00006217"/>
    </source>
</evidence>
<evidence type="ECO:0000256" key="7">
    <source>
        <dbReference type="PIRSR" id="PIRSR601765-1"/>
    </source>
</evidence>
<dbReference type="GO" id="GO:0015976">
    <property type="term" value="P:carbon utilization"/>
    <property type="evidence" value="ECO:0007669"/>
    <property type="project" value="InterPro"/>
</dbReference>
<feature type="binding site" evidence="7">
    <location>
        <position position="199"/>
    </location>
    <ligand>
        <name>Zn(2+)</name>
        <dbReference type="ChEBI" id="CHEBI:29105"/>
    </ligand>
</feature>
<evidence type="ECO:0000256" key="4">
    <source>
        <dbReference type="ARBA" id="ARBA00022833"/>
    </source>
</evidence>
<evidence type="ECO:0000313" key="10">
    <source>
        <dbReference type="Proteomes" id="UP000825935"/>
    </source>
</evidence>
<keyword evidence="5" id="KW-0456">Lyase</keyword>
<protein>
    <recommendedName>
        <fullName evidence="3">carbonic anhydrase</fullName>
        <ecNumber evidence="3">4.2.1.1</ecNumber>
    </recommendedName>
</protein>
<comment type="catalytic activity">
    <reaction evidence="6">
        <text>hydrogencarbonate + H(+) = CO2 + H2O</text>
        <dbReference type="Rhea" id="RHEA:10748"/>
        <dbReference type="ChEBI" id="CHEBI:15377"/>
        <dbReference type="ChEBI" id="CHEBI:15378"/>
        <dbReference type="ChEBI" id="CHEBI:16526"/>
        <dbReference type="ChEBI" id="CHEBI:17544"/>
        <dbReference type="EC" id="4.2.1.1"/>
    </reaction>
</comment>
<name>A0A8T2VF87_CERRI</name>
<proteinExistence type="inferred from homology"/>
<reference evidence="9" key="1">
    <citation type="submission" date="2021-08" db="EMBL/GenBank/DDBJ databases">
        <title>WGS assembly of Ceratopteris richardii.</title>
        <authorList>
            <person name="Marchant D.B."/>
            <person name="Chen G."/>
            <person name="Jenkins J."/>
            <person name="Shu S."/>
            <person name="Leebens-Mack J."/>
            <person name="Grimwood J."/>
            <person name="Schmutz J."/>
            <person name="Soltis P."/>
            <person name="Soltis D."/>
            <person name="Chen Z.-H."/>
        </authorList>
    </citation>
    <scope>NUCLEOTIDE SEQUENCE</scope>
    <source>
        <strain evidence="9">Whitten #5841</strain>
        <tissue evidence="9">Leaf</tissue>
    </source>
</reference>
<evidence type="ECO:0000256" key="5">
    <source>
        <dbReference type="ARBA" id="ARBA00023239"/>
    </source>
</evidence>
<dbReference type="PANTHER" id="PTHR11002">
    <property type="entry name" value="CARBONIC ANHYDRASE"/>
    <property type="match status" value="1"/>
</dbReference>
<keyword evidence="4 7" id="KW-0862">Zinc</keyword>
<dbReference type="SUPFAM" id="SSF53056">
    <property type="entry name" value="beta-carbonic anhydrase, cab"/>
    <property type="match status" value="1"/>
</dbReference>
<dbReference type="EC" id="4.2.1.1" evidence="3"/>
<dbReference type="InterPro" id="IPR045066">
    <property type="entry name" value="Beta_CA_cladeB"/>
</dbReference>
<comment type="similarity">
    <text evidence="2">Belongs to the beta-class carbonic anhydrase family.</text>
</comment>
<dbReference type="Proteomes" id="UP000825935">
    <property type="component" value="Chromosome 1"/>
</dbReference>
<evidence type="ECO:0000256" key="3">
    <source>
        <dbReference type="ARBA" id="ARBA00012925"/>
    </source>
</evidence>
<dbReference type="GO" id="GO:0004089">
    <property type="term" value="F:carbonate dehydratase activity"/>
    <property type="evidence" value="ECO:0007669"/>
    <property type="project" value="UniProtKB-EC"/>
</dbReference>
<accession>A0A8T2VF87</accession>
<organism evidence="9 10">
    <name type="scientific">Ceratopteris richardii</name>
    <name type="common">Triangle waterfern</name>
    <dbReference type="NCBI Taxonomy" id="49495"/>
    <lineage>
        <taxon>Eukaryota</taxon>
        <taxon>Viridiplantae</taxon>
        <taxon>Streptophyta</taxon>
        <taxon>Embryophyta</taxon>
        <taxon>Tracheophyta</taxon>
        <taxon>Polypodiopsida</taxon>
        <taxon>Polypodiidae</taxon>
        <taxon>Polypodiales</taxon>
        <taxon>Pteridineae</taxon>
        <taxon>Pteridaceae</taxon>
        <taxon>Parkerioideae</taxon>
        <taxon>Ceratopteris</taxon>
    </lineage>
</organism>
<dbReference type="CDD" id="cd00884">
    <property type="entry name" value="beta_CA_cladeB"/>
    <property type="match status" value="1"/>
</dbReference>
<feature type="region of interest" description="Disordered" evidence="8">
    <location>
        <begin position="33"/>
        <end position="65"/>
    </location>
</feature>
<dbReference type="PROSITE" id="PS00705">
    <property type="entry name" value="PROK_CO2_ANHYDRASE_2"/>
    <property type="match status" value="1"/>
</dbReference>
<evidence type="ECO:0000256" key="6">
    <source>
        <dbReference type="ARBA" id="ARBA00048348"/>
    </source>
</evidence>